<evidence type="ECO:0000313" key="20">
    <source>
        <dbReference type="EMBL" id="RCX17560.1"/>
    </source>
</evidence>
<dbReference type="GO" id="GO:0005886">
    <property type="term" value="C:plasma membrane"/>
    <property type="evidence" value="ECO:0007669"/>
    <property type="project" value="UniProtKB-SubCell"/>
</dbReference>
<evidence type="ECO:0000256" key="12">
    <source>
        <dbReference type="ARBA" id="ARBA00022989"/>
    </source>
</evidence>
<dbReference type="HAMAP" id="MF_00719">
    <property type="entry name" value="CobS"/>
    <property type="match status" value="1"/>
</dbReference>
<comment type="function">
    <text evidence="14 19">Joins adenosylcobinamide-GDP and alpha-ribazole to generate adenosylcobalamin (Ado-cobalamin). Also synthesizes adenosylcobalamin 5'-phosphate from adenosylcobinamide-GDP and alpha-ribazole 5'-phosphate.</text>
</comment>
<keyword evidence="7 19" id="KW-1003">Cell membrane</keyword>
<evidence type="ECO:0000256" key="16">
    <source>
        <dbReference type="ARBA" id="ARBA00032853"/>
    </source>
</evidence>
<evidence type="ECO:0000256" key="3">
    <source>
        <dbReference type="ARBA" id="ARBA00004663"/>
    </source>
</evidence>
<name>A0A369B7R7_9FIRM</name>
<keyword evidence="21" id="KW-1185">Reference proteome</keyword>
<evidence type="ECO:0000313" key="21">
    <source>
        <dbReference type="Proteomes" id="UP000253034"/>
    </source>
</evidence>
<feature type="transmembrane region" description="Helical" evidence="19">
    <location>
        <begin position="176"/>
        <end position="194"/>
    </location>
</feature>
<proteinExistence type="inferred from homology"/>
<comment type="catalytic activity">
    <reaction evidence="18 19">
        <text>alpha-ribazole 5'-phosphate + adenosylcob(III)inamide-GDP = adenosylcob(III)alamin 5'-phosphate + GMP + H(+)</text>
        <dbReference type="Rhea" id="RHEA:23560"/>
        <dbReference type="ChEBI" id="CHEBI:15378"/>
        <dbReference type="ChEBI" id="CHEBI:57918"/>
        <dbReference type="ChEBI" id="CHEBI:58115"/>
        <dbReference type="ChEBI" id="CHEBI:60487"/>
        <dbReference type="ChEBI" id="CHEBI:60493"/>
        <dbReference type="EC" id="2.7.8.26"/>
    </reaction>
</comment>
<dbReference type="NCBIfam" id="TIGR00317">
    <property type="entry name" value="cobS"/>
    <property type="match status" value="1"/>
</dbReference>
<keyword evidence="12 19" id="KW-1133">Transmembrane helix</keyword>
<evidence type="ECO:0000256" key="14">
    <source>
        <dbReference type="ARBA" id="ARBA00025228"/>
    </source>
</evidence>
<evidence type="ECO:0000256" key="5">
    <source>
        <dbReference type="ARBA" id="ARBA00013200"/>
    </source>
</evidence>
<feature type="transmembrane region" description="Helical" evidence="19">
    <location>
        <begin position="57"/>
        <end position="75"/>
    </location>
</feature>
<evidence type="ECO:0000256" key="1">
    <source>
        <dbReference type="ARBA" id="ARBA00001946"/>
    </source>
</evidence>
<keyword evidence="10 19" id="KW-0812">Transmembrane</keyword>
<protein>
    <recommendedName>
        <fullName evidence="6 19">Adenosylcobinamide-GDP ribazoletransferase</fullName>
        <ecNumber evidence="5 19">2.7.8.26</ecNumber>
    </recommendedName>
    <alternativeName>
        <fullName evidence="16 19">Cobalamin synthase</fullName>
    </alternativeName>
    <alternativeName>
        <fullName evidence="15 19">Cobalamin-5'-phosphate synthase</fullName>
    </alternativeName>
</protein>
<reference evidence="20 21" key="1">
    <citation type="submission" date="2018-07" db="EMBL/GenBank/DDBJ databases">
        <title>Genomic Encyclopedia of Type Strains, Phase IV (KMG-IV): sequencing the most valuable type-strain genomes for metagenomic binning, comparative biology and taxonomic classification.</title>
        <authorList>
            <person name="Goeker M."/>
        </authorList>
    </citation>
    <scope>NUCLEOTIDE SEQUENCE [LARGE SCALE GENOMIC DNA]</scope>
    <source>
        <strain evidence="20 21">DSM 27016</strain>
    </source>
</reference>
<dbReference type="UniPathway" id="UPA00148">
    <property type="reaction ID" value="UER00238"/>
</dbReference>
<comment type="similarity">
    <text evidence="4 19">Belongs to the CobS family.</text>
</comment>
<dbReference type="OrthoDB" id="9794626at2"/>
<comment type="pathway">
    <text evidence="3 19">Cofactor biosynthesis; adenosylcobalamin biosynthesis; adenosylcobalamin from cob(II)yrinate a,c-diamide: step 7/7.</text>
</comment>
<dbReference type="GO" id="GO:0009236">
    <property type="term" value="P:cobalamin biosynthetic process"/>
    <property type="evidence" value="ECO:0007669"/>
    <property type="project" value="UniProtKB-UniRule"/>
</dbReference>
<dbReference type="GO" id="GO:0008818">
    <property type="term" value="F:cobalamin 5'-phosphate synthase activity"/>
    <property type="evidence" value="ECO:0007669"/>
    <property type="project" value="UniProtKB-UniRule"/>
</dbReference>
<dbReference type="EMBL" id="QPJT01000007">
    <property type="protein sequence ID" value="RCX17560.1"/>
    <property type="molecule type" value="Genomic_DNA"/>
</dbReference>
<dbReference type="Pfam" id="PF02654">
    <property type="entry name" value="CobS"/>
    <property type="match status" value="1"/>
</dbReference>
<evidence type="ECO:0000256" key="2">
    <source>
        <dbReference type="ARBA" id="ARBA00004651"/>
    </source>
</evidence>
<evidence type="ECO:0000256" key="7">
    <source>
        <dbReference type="ARBA" id="ARBA00022475"/>
    </source>
</evidence>
<dbReference type="GO" id="GO:0051073">
    <property type="term" value="F:adenosylcobinamide-GDP ribazoletransferase activity"/>
    <property type="evidence" value="ECO:0007669"/>
    <property type="project" value="UniProtKB-UniRule"/>
</dbReference>
<gene>
    <name evidence="19" type="primary">cobS</name>
    <name evidence="20" type="ORF">DFR58_107106</name>
</gene>
<evidence type="ECO:0000256" key="8">
    <source>
        <dbReference type="ARBA" id="ARBA00022573"/>
    </source>
</evidence>
<keyword evidence="11 19" id="KW-0460">Magnesium</keyword>
<sequence length="248" mass="26583">MVFLRRFILMLQFLTTIPITVNLKVTEEDMGKGLVFAPIVGLILGGLLAGLHYGLSLIFPPAVCSALLLAAYVMLTGGLHLDGLGDTFDGLFSGRPKERMLEIMRDSRVGTNAVLAIVCVLLINWAVMSGIPASRITWVVLLFPVAGRIGSLTAAGCSRYARSGAGLGKSFIDRCGAWEVALGLAMYMLIFFLAAGYERMPLSVIPPVTSVVLARLLSRKIGGATGDILGAVCELNQSIFLIFAYVLW</sequence>
<evidence type="ECO:0000256" key="11">
    <source>
        <dbReference type="ARBA" id="ARBA00022842"/>
    </source>
</evidence>
<dbReference type="Proteomes" id="UP000253034">
    <property type="component" value="Unassembled WGS sequence"/>
</dbReference>
<dbReference type="InterPro" id="IPR003805">
    <property type="entry name" value="CobS"/>
</dbReference>
<evidence type="ECO:0000256" key="10">
    <source>
        <dbReference type="ARBA" id="ARBA00022692"/>
    </source>
</evidence>
<comment type="cofactor">
    <cofactor evidence="1 19">
        <name>Mg(2+)</name>
        <dbReference type="ChEBI" id="CHEBI:18420"/>
    </cofactor>
</comment>
<keyword evidence="13 19" id="KW-0472">Membrane</keyword>
<evidence type="ECO:0000256" key="9">
    <source>
        <dbReference type="ARBA" id="ARBA00022679"/>
    </source>
</evidence>
<accession>A0A369B7R7</accession>
<feature type="transmembrane region" description="Helical" evidence="19">
    <location>
        <begin position="33"/>
        <end position="51"/>
    </location>
</feature>
<keyword evidence="9 19" id="KW-0808">Transferase</keyword>
<evidence type="ECO:0000256" key="4">
    <source>
        <dbReference type="ARBA" id="ARBA00010561"/>
    </source>
</evidence>
<evidence type="ECO:0000256" key="6">
    <source>
        <dbReference type="ARBA" id="ARBA00015850"/>
    </source>
</evidence>
<dbReference type="AlphaFoldDB" id="A0A369B7R7"/>
<dbReference type="PANTHER" id="PTHR34148:SF1">
    <property type="entry name" value="ADENOSYLCOBINAMIDE-GDP RIBAZOLETRANSFERASE"/>
    <property type="match status" value="1"/>
</dbReference>
<dbReference type="PANTHER" id="PTHR34148">
    <property type="entry name" value="ADENOSYLCOBINAMIDE-GDP RIBAZOLETRANSFERASE"/>
    <property type="match status" value="1"/>
</dbReference>
<evidence type="ECO:0000256" key="19">
    <source>
        <dbReference type="HAMAP-Rule" id="MF_00719"/>
    </source>
</evidence>
<evidence type="ECO:0000256" key="15">
    <source>
        <dbReference type="ARBA" id="ARBA00032605"/>
    </source>
</evidence>
<organism evidence="20 21">
    <name type="scientific">Anaerobacterium chartisolvens</name>
    <dbReference type="NCBI Taxonomy" id="1297424"/>
    <lineage>
        <taxon>Bacteria</taxon>
        <taxon>Bacillati</taxon>
        <taxon>Bacillota</taxon>
        <taxon>Clostridia</taxon>
        <taxon>Eubacteriales</taxon>
        <taxon>Oscillospiraceae</taxon>
        <taxon>Anaerobacterium</taxon>
    </lineage>
</organism>
<feature type="transmembrane region" description="Helical" evidence="19">
    <location>
        <begin position="136"/>
        <end position="155"/>
    </location>
</feature>
<comment type="caution">
    <text evidence="20">The sequence shown here is derived from an EMBL/GenBank/DDBJ whole genome shotgun (WGS) entry which is preliminary data.</text>
</comment>
<keyword evidence="8 19" id="KW-0169">Cobalamin biosynthesis</keyword>
<evidence type="ECO:0000256" key="17">
    <source>
        <dbReference type="ARBA" id="ARBA00048623"/>
    </source>
</evidence>
<comment type="subcellular location">
    <subcellularLocation>
        <location evidence="2 19">Cell membrane</location>
        <topology evidence="2 19">Multi-pass membrane protein</topology>
    </subcellularLocation>
</comment>
<dbReference type="EC" id="2.7.8.26" evidence="5 19"/>
<comment type="catalytic activity">
    <reaction evidence="17 19">
        <text>alpha-ribazole + adenosylcob(III)inamide-GDP = adenosylcob(III)alamin + GMP + H(+)</text>
        <dbReference type="Rhea" id="RHEA:16049"/>
        <dbReference type="ChEBI" id="CHEBI:10329"/>
        <dbReference type="ChEBI" id="CHEBI:15378"/>
        <dbReference type="ChEBI" id="CHEBI:18408"/>
        <dbReference type="ChEBI" id="CHEBI:58115"/>
        <dbReference type="ChEBI" id="CHEBI:60487"/>
        <dbReference type="EC" id="2.7.8.26"/>
    </reaction>
</comment>
<evidence type="ECO:0000256" key="18">
    <source>
        <dbReference type="ARBA" id="ARBA00049504"/>
    </source>
</evidence>
<feature type="transmembrane region" description="Helical" evidence="19">
    <location>
        <begin position="109"/>
        <end position="130"/>
    </location>
</feature>
<evidence type="ECO:0000256" key="13">
    <source>
        <dbReference type="ARBA" id="ARBA00023136"/>
    </source>
</evidence>
<dbReference type="RefSeq" id="WP_114297274.1">
    <property type="nucleotide sequence ID" value="NZ_QPJT01000007.1"/>
</dbReference>